<feature type="transmembrane region" description="Helical" evidence="2">
    <location>
        <begin position="86"/>
        <end position="109"/>
    </location>
</feature>
<sequence length="134" mass="13931">MAASANPSSGAHSNASNGNNNCGNSKGGGQGNANGGGGLSATENSVVGPTQAALRHNPGLSVDWTPEEQSILEDLLVKSAPGSFPFFSFLCFGSELCIFYDVLVGYWIAKMCFGCALWLVDIVWICCVMCNCAL</sequence>
<comment type="caution">
    <text evidence="3">The sequence shown here is derived from an EMBL/GenBank/DDBJ whole genome shotgun (WGS) entry which is preliminary data.</text>
</comment>
<accession>A0AAW2QR09</accession>
<feature type="compositionally biased region" description="Low complexity" evidence="1">
    <location>
        <begin position="1"/>
        <end position="24"/>
    </location>
</feature>
<keyword evidence="2" id="KW-0812">Transmembrane</keyword>
<proteinExistence type="predicted"/>
<evidence type="ECO:0000256" key="2">
    <source>
        <dbReference type="SAM" id="Phobius"/>
    </source>
</evidence>
<evidence type="ECO:0000313" key="3">
    <source>
        <dbReference type="EMBL" id="KAL0369878.1"/>
    </source>
</evidence>
<evidence type="ECO:0000256" key="1">
    <source>
        <dbReference type="SAM" id="MobiDB-lite"/>
    </source>
</evidence>
<gene>
    <name evidence="3" type="ORF">Sangu_0305900</name>
</gene>
<name>A0AAW2QR09_9LAMI</name>
<feature type="compositionally biased region" description="Gly residues" evidence="1">
    <location>
        <begin position="25"/>
        <end position="39"/>
    </location>
</feature>
<reference evidence="3" key="1">
    <citation type="submission" date="2020-06" db="EMBL/GenBank/DDBJ databases">
        <authorList>
            <person name="Li T."/>
            <person name="Hu X."/>
            <person name="Zhang T."/>
            <person name="Song X."/>
            <person name="Zhang H."/>
            <person name="Dai N."/>
            <person name="Sheng W."/>
            <person name="Hou X."/>
            <person name="Wei L."/>
        </authorList>
    </citation>
    <scope>NUCLEOTIDE SEQUENCE</scope>
    <source>
        <strain evidence="3">G01</strain>
        <tissue evidence="3">Leaf</tissue>
    </source>
</reference>
<feature type="region of interest" description="Disordered" evidence="1">
    <location>
        <begin position="1"/>
        <end position="44"/>
    </location>
</feature>
<protein>
    <submittedName>
        <fullName evidence="3">Uncharacterized protein</fullName>
    </submittedName>
</protein>
<keyword evidence="2" id="KW-0472">Membrane</keyword>
<keyword evidence="2" id="KW-1133">Transmembrane helix</keyword>
<reference evidence="3" key="2">
    <citation type="journal article" date="2024" name="Plant">
        <title>Genomic evolution and insights into agronomic trait innovations of Sesamum species.</title>
        <authorList>
            <person name="Miao H."/>
            <person name="Wang L."/>
            <person name="Qu L."/>
            <person name="Liu H."/>
            <person name="Sun Y."/>
            <person name="Le M."/>
            <person name="Wang Q."/>
            <person name="Wei S."/>
            <person name="Zheng Y."/>
            <person name="Lin W."/>
            <person name="Duan Y."/>
            <person name="Cao H."/>
            <person name="Xiong S."/>
            <person name="Wang X."/>
            <person name="Wei L."/>
            <person name="Li C."/>
            <person name="Ma Q."/>
            <person name="Ju M."/>
            <person name="Zhao R."/>
            <person name="Li G."/>
            <person name="Mu C."/>
            <person name="Tian Q."/>
            <person name="Mei H."/>
            <person name="Zhang T."/>
            <person name="Gao T."/>
            <person name="Zhang H."/>
        </authorList>
    </citation>
    <scope>NUCLEOTIDE SEQUENCE</scope>
    <source>
        <strain evidence="3">G01</strain>
    </source>
</reference>
<dbReference type="AlphaFoldDB" id="A0AAW2QR09"/>
<organism evidence="3">
    <name type="scientific">Sesamum angustifolium</name>
    <dbReference type="NCBI Taxonomy" id="2727405"/>
    <lineage>
        <taxon>Eukaryota</taxon>
        <taxon>Viridiplantae</taxon>
        <taxon>Streptophyta</taxon>
        <taxon>Embryophyta</taxon>
        <taxon>Tracheophyta</taxon>
        <taxon>Spermatophyta</taxon>
        <taxon>Magnoliopsida</taxon>
        <taxon>eudicotyledons</taxon>
        <taxon>Gunneridae</taxon>
        <taxon>Pentapetalae</taxon>
        <taxon>asterids</taxon>
        <taxon>lamiids</taxon>
        <taxon>Lamiales</taxon>
        <taxon>Pedaliaceae</taxon>
        <taxon>Sesamum</taxon>
    </lineage>
</organism>
<dbReference type="EMBL" id="JACGWK010000002">
    <property type="protein sequence ID" value="KAL0369878.1"/>
    <property type="molecule type" value="Genomic_DNA"/>
</dbReference>